<keyword evidence="1" id="KW-0732">Signal</keyword>
<reference evidence="2 3" key="1">
    <citation type="submission" date="2009-06" db="EMBL/GenBank/DDBJ databases">
        <title>Complete sequence of Desulfovibrio salexigens DSM 2638.</title>
        <authorList>
            <consortium name="US DOE Joint Genome Institute"/>
            <person name="Lucas S."/>
            <person name="Copeland A."/>
            <person name="Lapidus A."/>
            <person name="Glavina del Rio T."/>
            <person name="Tice H."/>
            <person name="Bruce D."/>
            <person name="Goodwin L."/>
            <person name="Pitluck S."/>
            <person name="Munk A.C."/>
            <person name="Brettin T."/>
            <person name="Detter J.C."/>
            <person name="Han C."/>
            <person name="Tapia R."/>
            <person name="Larimer F."/>
            <person name="Land M."/>
            <person name="Hauser L."/>
            <person name="Kyrpides N."/>
            <person name="Anderson I."/>
            <person name="Wall J.D."/>
            <person name="Arkin A.P."/>
            <person name="Dehal P."/>
            <person name="Chivian D."/>
            <person name="Giles B."/>
            <person name="Hazen T.C."/>
        </authorList>
    </citation>
    <scope>NUCLEOTIDE SEQUENCE [LARGE SCALE GENOMIC DNA]</scope>
    <source>
        <strain evidence="3">ATCC 14822 / DSM 2638 / NCIMB 8403 / VKM B-1763</strain>
    </source>
</reference>
<dbReference type="KEGG" id="dsa:Desal_2382"/>
<dbReference type="EMBL" id="CP001649">
    <property type="protein sequence ID" value="ACS80438.1"/>
    <property type="molecule type" value="Genomic_DNA"/>
</dbReference>
<evidence type="ECO:0000256" key="1">
    <source>
        <dbReference type="SAM" id="SignalP"/>
    </source>
</evidence>
<sequence>MSLAKLYSQVVAISLAILLAASTAFAVEATGEGVDRHQALNSALRTAVEMQIGTALASDSLVESGVLVRDEIASHSKGYISSYKVLREGATDDGYVITIDVVVDSKLMYSDYTTLAILQKMSGLPRLLIFGSGAGFNSVPPQSMRELVHAVSRTFGDKFQFEVIDWPMSRAKYGEIEGSMNLNKAAKFNRLLKADYVVTVDLELPRDANPVMHLTCVRISDGLKIGEVRRPIEKYVSLSGKPAEVYGRAVEAAEPEAYWASVRIARELLEHMESELDRGKGFRYTLTFLGFPELSHIGTALEDVPGFVRKEVKRQNGMNMEVTYWSTLRAETLLKRVSTALQNVGVEKFQSKMDGRNLKFRWQNPEGF</sequence>
<dbReference type="Proteomes" id="UP000002601">
    <property type="component" value="Chromosome"/>
</dbReference>
<name>C6BXD2_MARSD</name>
<protein>
    <recommendedName>
        <fullName evidence="4">Flagellar assembly protein T N-terminal domain-containing protein</fullName>
    </recommendedName>
</protein>
<dbReference type="RefSeq" id="WP_015852254.1">
    <property type="nucleotide sequence ID" value="NC_012881.1"/>
</dbReference>
<dbReference type="InterPro" id="IPR038180">
    <property type="entry name" value="FlgT_N_sf"/>
</dbReference>
<organism evidence="2 3">
    <name type="scientific">Maridesulfovibrio salexigens (strain ATCC 14822 / DSM 2638 / NCIMB 8403 / VKM B-1763)</name>
    <name type="common">Desulfovibrio salexigens</name>
    <dbReference type="NCBI Taxonomy" id="526222"/>
    <lineage>
        <taxon>Bacteria</taxon>
        <taxon>Pseudomonadati</taxon>
        <taxon>Thermodesulfobacteriota</taxon>
        <taxon>Desulfovibrionia</taxon>
        <taxon>Desulfovibrionales</taxon>
        <taxon>Desulfovibrionaceae</taxon>
        <taxon>Maridesulfovibrio</taxon>
    </lineage>
</organism>
<dbReference type="AlphaFoldDB" id="C6BXD2"/>
<dbReference type="HOGENOM" id="CLU_751693_0_0_7"/>
<keyword evidence="3" id="KW-1185">Reference proteome</keyword>
<dbReference type="eggNOG" id="ENOG5033E2I">
    <property type="taxonomic scope" value="Bacteria"/>
</dbReference>
<dbReference type="STRING" id="526222.Desal_2382"/>
<accession>C6BXD2</accession>
<feature type="signal peptide" evidence="1">
    <location>
        <begin position="1"/>
        <end position="26"/>
    </location>
</feature>
<proteinExistence type="predicted"/>
<feature type="chain" id="PRO_5002959879" description="Flagellar assembly protein T N-terminal domain-containing protein" evidence="1">
    <location>
        <begin position="27"/>
        <end position="368"/>
    </location>
</feature>
<dbReference type="Gene3D" id="3.30.1660.40">
    <property type="entry name" value="FlgT, N-terminal domain"/>
    <property type="match status" value="1"/>
</dbReference>
<dbReference type="OrthoDB" id="5445422at2"/>
<evidence type="ECO:0000313" key="2">
    <source>
        <dbReference type="EMBL" id="ACS80438.1"/>
    </source>
</evidence>
<gene>
    <name evidence="2" type="ordered locus">Desal_2382</name>
</gene>
<evidence type="ECO:0000313" key="3">
    <source>
        <dbReference type="Proteomes" id="UP000002601"/>
    </source>
</evidence>
<evidence type="ECO:0008006" key="4">
    <source>
        <dbReference type="Google" id="ProtNLM"/>
    </source>
</evidence>